<dbReference type="InterPro" id="IPR036691">
    <property type="entry name" value="Endo/exonu/phosph_ase_sf"/>
</dbReference>
<reference evidence="1" key="1">
    <citation type="submission" date="2014-03" db="EMBL/GenBank/DDBJ databases">
        <title>The sialotranscriptome of Amblyomma triste, Amblyomma parvum and Amblyomma cajennense ticks, uncovered by 454-based RNA-seq.</title>
        <authorList>
            <person name="Garcia G.R."/>
            <person name="Gardinassi L.G."/>
            <person name="Ribeiro J.M."/>
            <person name="Anatriello E."/>
            <person name="Ferreira B.R."/>
            <person name="Moreira H.N."/>
            <person name="Mafra C."/>
            <person name="Olegario M.M."/>
            <person name="Szabo P.J."/>
            <person name="Miranda-Santos I.K."/>
            <person name="Maruyama S.R."/>
        </authorList>
    </citation>
    <scope>NUCLEOTIDE SEQUENCE</scope>
    <source>
        <strain evidence="1">Mato Grasso do Sul</strain>
        <tissue evidence="1">Salivary glands</tissue>
    </source>
</reference>
<sequence length="109" mass="12427">APTCIHDDQAVETIYEDIEMAMGKVKTQYTLIISDFNAKVGKKLAGDHAVGDYDISSKKQGALLVEFVERNNLRITNIAFSKLKNRKWTWESPKEESKRKIHFILCSNP</sequence>
<protein>
    <submittedName>
        <fullName evidence="1">Putative exo endo phos</fullName>
    </submittedName>
</protein>
<organism evidence="1">
    <name type="scientific">Amblyomma triste</name>
    <name type="common">Neotropical tick</name>
    <dbReference type="NCBI Taxonomy" id="251400"/>
    <lineage>
        <taxon>Eukaryota</taxon>
        <taxon>Metazoa</taxon>
        <taxon>Ecdysozoa</taxon>
        <taxon>Arthropoda</taxon>
        <taxon>Chelicerata</taxon>
        <taxon>Arachnida</taxon>
        <taxon>Acari</taxon>
        <taxon>Parasitiformes</taxon>
        <taxon>Ixodida</taxon>
        <taxon>Ixodoidea</taxon>
        <taxon>Ixodidae</taxon>
        <taxon>Amblyomminae</taxon>
        <taxon>Amblyomma</taxon>
    </lineage>
</organism>
<dbReference type="AlphaFoldDB" id="A0A023G893"/>
<proteinExistence type="evidence at transcript level"/>
<dbReference type="Gene3D" id="3.60.10.10">
    <property type="entry name" value="Endonuclease/exonuclease/phosphatase"/>
    <property type="match status" value="1"/>
</dbReference>
<evidence type="ECO:0000313" key="1">
    <source>
        <dbReference type="EMBL" id="JAC29130.1"/>
    </source>
</evidence>
<accession>A0A023G893</accession>
<feature type="non-terminal residue" evidence="1">
    <location>
        <position position="1"/>
    </location>
</feature>
<name>A0A023G893_AMBTT</name>
<dbReference type="EMBL" id="GBBM01006288">
    <property type="protein sequence ID" value="JAC29130.1"/>
    <property type="molecule type" value="mRNA"/>
</dbReference>